<evidence type="ECO:0000313" key="4">
    <source>
        <dbReference type="Proteomes" id="UP001215549"/>
    </source>
</evidence>
<sequence>MAQIQNLGGCAFPAHPEKPVTMLCHVACHLSSRIPMGGLSGPLSLAIDLPDGSSDIDVNTSIGTIFSIQPDKNARVATYHHLPAQDAFALISNRGFFRA</sequence>
<organism evidence="1 3">
    <name type="scientific">Paracoccus saliphilus</name>
    <dbReference type="NCBI Taxonomy" id="405559"/>
    <lineage>
        <taxon>Bacteria</taxon>
        <taxon>Pseudomonadati</taxon>
        <taxon>Pseudomonadota</taxon>
        <taxon>Alphaproteobacteria</taxon>
        <taxon>Rhodobacterales</taxon>
        <taxon>Paracoccaceae</taxon>
        <taxon>Paracoccus</taxon>
    </lineage>
</organism>
<protein>
    <submittedName>
        <fullName evidence="1">Fructose-1-6-bisphosphatase</fullName>
    </submittedName>
</protein>
<dbReference type="Proteomes" id="UP001215549">
    <property type="component" value="Chromosome"/>
</dbReference>
<evidence type="ECO:0000313" key="3">
    <source>
        <dbReference type="Proteomes" id="UP000186216"/>
    </source>
</evidence>
<dbReference type="Gene3D" id="3.30.540.10">
    <property type="entry name" value="Fructose-1,6-Bisphosphatase, subunit A, domain 1"/>
    <property type="match status" value="1"/>
</dbReference>
<dbReference type="AlphaFoldDB" id="A0AA45W4J1"/>
<dbReference type="SUPFAM" id="SSF56655">
    <property type="entry name" value="Carbohydrate phosphatase"/>
    <property type="match status" value="1"/>
</dbReference>
<dbReference type="EMBL" id="FTOU01000006">
    <property type="protein sequence ID" value="SIS85307.1"/>
    <property type="molecule type" value="Genomic_DNA"/>
</dbReference>
<proteinExistence type="predicted"/>
<reference evidence="1 3" key="1">
    <citation type="submission" date="2017-01" db="EMBL/GenBank/DDBJ databases">
        <authorList>
            <person name="Varghese N."/>
            <person name="Submissions S."/>
        </authorList>
    </citation>
    <scope>NUCLEOTIDE SEQUENCE [LARGE SCALE GENOMIC DNA]</scope>
    <source>
        <strain evidence="1 3">DSM 18447</strain>
    </source>
</reference>
<evidence type="ECO:0000313" key="2">
    <source>
        <dbReference type="EMBL" id="WCR05455.1"/>
    </source>
</evidence>
<accession>A0AA45W4J1</accession>
<keyword evidence="4" id="KW-1185">Reference proteome</keyword>
<gene>
    <name evidence="2" type="ORF">JHX88_05090</name>
    <name evidence="1" type="ORF">SAMN05421772_106196</name>
</gene>
<reference evidence="2 4" key="2">
    <citation type="submission" date="2021-01" db="EMBL/GenBank/DDBJ databases">
        <title>Biogeographic distribution of Paracoccus.</title>
        <authorList>
            <person name="Hollensteiner J."/>
            <person name="Leineberger J."/>
            <person name="Brinkhoff T."/>
            <person name="Daniel R."/>
        </authorList>
    </citation>
    <scope>NUCLEOTIDE SEQUENCE [LARGE SCALE GENOMIC DNA]</scope>
    <source>
        <strain evidence="2 4">DSM 18447</strain>
    </source>
</reference>
<dbReference type="EMBL" id="CP067140">
    <property type="protein sequence ID" value="WCR05455.1"/>
    <property type="molecule type" value="Genomic_DNA"/>
</dbReference>
<name>A0AA45W4J1_9RHOB</name>
<evidence type="ECO:0000313" key="1">
    <source>
        <dbReference type="EMBL" id="SIS85307.1"/>
    </source>
</evidence>
<dbReference type="RefSeq" id="WP_076525833.1">
    <property type="nucleotide sequence ID" value="NZ_CP067140.1"/>
</dbReference>
<dbReference type="Proteomes" id="UP000186216">
    <property type="component" value="Unassembled WGS sequence"/>
</dbReference>